<accession>A0A7X1VJA3</accession>
<gene>
    <name evidence="1" type="ORF">F2P40_03860</name>
</gene>
<dbReference type="EMBL" id="WIOC01000003">
    <property type="protein sequence ID" value="MQR48470.1"/>
    <property type="molecule type" value="Genomic_DNA"/>
</dbReference>
<evidence type="ECO:0000313" key="2">
    <source>
        <dbReference type="Proteomes" id="UP000461234"/>
    </source>
</evidence>
<proteinExistence type="predicted"/>
<dbReference type="Proteomes" id="UP000461234">
    <property type="component" value="Unassembled WGS sequence"/>
</dbReference>
<dbReference type="AlphaFoldDB" id="A0A7X1VJA3"/>
<sequence length="108" mass="12680">MTYQIQPIDVPDDLSGCWFHPDIEQHDTIGDHAEFYTKEQWAQLQKNLGVSILIERFDYMEIEEIPDEDSSDWSKWKPKAPKQNLFLIAAFDSEDGPILWWANPNQVN</sequence>
<dbReference type="RefSeq" id="WP_000222141.1">
    <property type="nucleotide sequence ID" value="NZ_CP012952.1"/>
</dbReference>
<comment type="caution">
    <text evidence="1">The sequence shown here is derived from an EMBL/GenBank/DDBJ whole genome shotgun (WGS) entry which is preliminary data.</text>
</comment>
<organism evidence="1 2">
    <name type="scientific">Acinetobacter baumannii</name>
    <dbReference type="NCBI Taxonomy" id="470"/>
    <lineage>
        <taxon>Bacteria</taxon>
        <taxon>Pseudomonadati</taxon>
        <taxon>Pseudomonadota</taxon>
        <taxon>Gammaproteobacteria</taxon>
        <taxon>Moraxellales</taxon>
        <taxon>Moraxellaceae</taxon>
        <taxon>Acinetobacter</taxon>
        <taxon>Acinetobacter calcoaceticus/baumannii complex</taxon>
    </lineage>
</organism>
<name>A0A7X1VJA3_ACIBA</name>
<protein>
    <submittedName>
        <fullName evidence="1">Uncharacterized protein</fullName>
    </submittedName>
</protein>
<evidence type="ECO:0000313" key="1">
    <source>
        <dbReference type="EMBL" id="MQR48470.1"/>
    </source>
</evidence>
<reference evidence="1 2" key="1">
    <citation type="submission" date="2019-10" db="EMBL/GenBank/DDBJ databases">
        <title>Genetic environment of the oxa23 gene and comparative analysis of carbapenem resistant Acinetobacter baumannii isolates belonging to global clone 1, lineage 2 recovered in a burns hospital outbreak in 2012-2013.</title>
        <authorList>
            <person name="Douraghi M."/>
            <person name="Aris P."/>
            <person name="Kenyon J."/>
            <person name="Hamidian M."/>
        </authorList>
    </citation>
    <scope>NUCLEOTIDE SEQUENCE [LARGE SCALE GENOMIC DNA]</scope>
    <source>
        <strain evidence="1 2">ABS103</strain>
    </source>
</reference>